<evidence type="ECO:0000313" key="2">
    <source>
        <dbReference type="Proteomes" id="UP000003763"/>
    </source>
</evidence>
<comment type="caution">
    <text evidence="1">The sequence shown here is derived from an EMBL/GenBank/DDBJ whole genome shotgun (WGS) entry which is preliminary data.</text>
</comment>
<evidence type="ECO:0000313" key="1">
    <source>
        <dbReference type="EMBL" id="EHF00307.1"/>
    </source>
</evidence>
<reference evidence="1 2" key="1">
    <citation type="submission" date="2011-08" db="EMBL/GenBank/DDBJ databases">
        <title>The Genome Sequence of Clostridium citroniae WAL-17108.</title>
        <authorList>
            <consortium name="The Broad Institute Genome Sequencing Platform"/>
            <person name="Earl A."/>
            <person name="Ward D."/>
            <person name="Feldgarden M."/>
            <person name="Gevers D."/>
            <person name="Finegold S.M."/>
            <person name="Summanen P.H."/>
            <person name="Molitoris D.R."/>
            <person name="Vaisanen M.L."/>
            <person name="Daigneault M."/>
            <person name="Allen-Vercoe E."/>
            <person name="Young S.K."/>
            <person name="Zeng Q."/>
            <person name="Gargeya S."/>
            <person name="Fitzgerald M."/>
            <person name="Haas B."/>
            <person name="Abouelleil A."/>
            <person name="Alvarado L."/>
            <person name="Arachchi H.M."/>
            <person name="Berlin A."/>
            <person name="Brown A."/>
            <person name="Chapman S.B."/>
            <person name="Chen Z."/>
            <person name="Dunbar C."/>
            <person name="Freedman E."/>
            <person name="Gearin G."/>
            <person name="Gellesch M."/>
            <person name="Goldberg J."/>
            <person name="Griggs A."/>
            <person name="Gujja S."/>
            <person name="Heiman D."/>
            <person name="Howarth C."/>
            <person name="Larson L."/>
            <person name="Lui A."/>
            <person name="MacDonald P.J.P."/>
            <person name="Montmayeur A."/>
            <person name="Murphy C."/>
            <person name="Neiman D."/>
            <person name="Pearson M."/>
            <person name="Priest M."/>
            <person name="Roberts A."/>
            <person name="Saif S."/>
            <person name="Shea T."/>
            <person name="Shenoy N."/>
            <person name="Sisk P."/>
            <person name="Stolte C."/>
            <person name="Sykes S."/>
            <person name="Wortman J."/>
            <person name="Nusbaum C."/>
            <person name="Birren B."/>
        </authorList>
    </citation>
    <scope>NUCLEOTIDE SEQUENCE [LARGE SCALE GENOMIC DNA]</scope>
    <source>
        <strain evidence="1 2">WAL-17108</strain>
    </source>
</reference>
<dbReference type="RefSeq" id="WP_007859580.1">
    <property type="nucleotide sequence ID" value="NZ_JH376420.1"/>
</dbReference>
<accession>G5HE80</accession>
<protein>
    <submittedName>
        <fullName evidence="1">Uncharacterized protein</fullName>
    </submittedName>
</protein>
<dbReference type="PATRIC" id="fig|742733.3.peg.920"/>
<proteinExistence type="predicted"/>
<organism evidence="1 2">
    <name type="scientific">[Clostridium] citroniae WAL-17108</name>
    <dbReference type="NCBI Taxonomy" id="742733"/>
    <lineage>
        <taxon>Bacteria</taxon>
        <taxon>Bacillati</taxon>
        <taxon>Bacillota</taxon>
        <taxon>Clostridia</taxon>
        <taxon>Lachnospirales</taxon>
        <taxon>Lachnospiraceae</taxon>
        <taxon>Enterocloster</taxon>
    </lineage>
</organism>
<dbReference type="AlphaFoldDB" id="G5HE80"/>
<gene>
    <name evidence="1" type="ORF">HMPREF9469_00892</name>
</gene>
<sequence>MKDSYISKRELEELLNIFQNAYDKAYFYLIYEGLTAEEALCVEHSGIDGNKITVNGRTLEFTDECMKYVHEADQQTKYRRYNHLADRLIEEEVCPTDCIIKFQLNTGKPEATTPDEKHARMKLRFYRTKREANLPRKYGELKIRNSGLVATLLPYIEDSGGDVEKAAEKYYVEFKNAATRWGKPMWETKKLCMDTMGTN</sequence>
<dbReference type="HOGENOM" id="CLU_1370104_0_0_9"/>
<dbReference type="Proteomes" id="UP000003763">
    <property type="component" value="Unassembled WGS sequence"/>
</dbReference>
<dbReference type="EMBL" id="ADLJ01000006">
    <property type="protein sequence ID" value="EHF00307.1"/>
    <property type="molecule type" value="Genomic_DNA"/>
</dbReference>
<name>G5HE80_9FIRM</name>